<dbReference type="Proteomes" id="UP000854059">
    <property type="component" value="Unassembled WGS sequence"/>
</dbReference>
<evidence type="ECO:0000313" key="2">
    <source>
        <dbReference type="Proteomes" id="UP000854059"/>
    </source>
</evidence>
<proteinExistence type="predicted"/>
<protein>
    <submittedName>
        <fullName evidence="1">DNA-binding protein</fullName>
    </submittedName>
</protein>
<dbReference type="RefSeq" id="WP_073861005.1">
    <property type="nucleotide sequence ID" value="NZ_CABVWA010000031.1"/>
</dbReference>
<name>A0AAN3NUS2_ECOLX</name>
<organism evidence="1 2">
    <name type="scientific">Escherichia coli</name>
    <dbReference type="NCBI Taxonomy" id="562"/>
    <lineage>
        <taxon>Bacteria</taxon>
        <taxon>Pseudomonadati</taxon>
        <taxon>Pseudomonadota</taxon>
        <taxon>Gammaproteobacteria</taxon>
        <taxon>Enterobacterales</taxon>
        <taxon>Enterobacteriaceae</taxon>
        <taxon>Escherichia</taxon>
    </lineage>
</organism>
<reference evidence="1" key="1">
    <citation type="submission" date="2018-05" db="EMBL/GenBank/DDBJ databases">
        <authorList>
            <person name="Ashton P.M."/>
            <person name="Dallman T."/>
            <person name="Nair S."/>
            <person name="De Pinna E."/>
            <person name="Peters T."/>
            <person name="Grant K."/>
        </authorList>
    </citation>
    <scope>NUCLEOTIDE SEQUENCE</scope>
    <source>
        <strain evidence="1">412057</strain>
    </source>
</reference>
<gene>
    <name evidence="1" type="ORF">DL968_09135</name>
</gene>
<comment type="caution">
    <text evidence="1">The sequence shown here is derived from an EMBL/GenBank/DDBJ whole genome shotgun (WGS) entry which is preliminary data.</text>
</comment>
<dbReference type="EMBL" id="AAVTXU010000027">
    <property type="protein sequence ID" value="EGE1987802.1"/>
    <property type="molecule type" value="Genomic_DNA"/>
</dbReference>
<sequence>MNTLTLINDTKQPMMGSRKIAEVTGKQHKHVVRDILAMLEQLQIYSPDLDDDDFKGFIIKRKEYKGRDVIDEIWLDENLSMTLVTGYDAKRRLALIEQWQAMKIELEQPRPASLPVPTPAIQVNDNIVQFARVVAEATASATMKAIVEVMAPRQVQNVTLSTLGHETNWVEDLKQQVRESQPHSNGEYVPVSKAAWKTGLSDSTCRKLIGFARIPVRSDTGVRGLLVKLPAIEQAAQKLLNESTPPKGNRKRWTHPQFGNFTYYTDLI</sequence>
<evidence type="ECO:0000313" key="1">
    <source>
        <dbReference type="EMBL" id="EGE1987802.1"/>
    </source>
</evidence>
<dbReference type="AlphaFoldDB" id="A0AAN3NUS2"/>
<dbReference type="GO" id="GO:0003677">
    <property type="term" value="F:DNA binding"/>
    <property type="evidence" value="ECO:0007669"/>
    <property type="project" value="UniProtKB-KW"/>
</dbReference>
<accession>A0AAN3NUS2</accession>
<keyword evidence="1" id="KW-0238">DNA-binding</keyword>
<dbReference type="InterPro" id="IPR014054">
    <property type="entry name" value="Phage_regulatory_Rha"/>
</dbReference>
<dbReference type="Pfam" id="PF09669">
    <property type="entry name" value="Phage_pRha"/>
    <property type="match status" value="1"/>
</dbReference>